<organism evidence="6 7">
    <name type="scientific">Prevotella communis</name>
    <dbReference type="NCBI Taxonomy" id="2913614"/>
    <lineage>
        <taxon>Bacteria</taxon>
        <taxon>Pseudomonadati</taxon>
        <taxon>Bacteroidota</taxon>
        <taxon>Bacteroidia</taxon>
        <taxon>Bacteroidales</taxon>
        <taxon>Prevotellaceae</taxon>
        <taxon>Prevotella</taxon>
    </lineage>
</organism>
<evidence type="ECO:0000313" key="7">
    <source>
        <dbReference type="Proteomes" id="UP000198779"/>
    </source>
</evidence>
<dbReference type="InterPro" id="IPR025380">
    <property type="entry name" value="DUF4369"/>
</dbReference>
<dbReference type="PROSITE" id="PS51352">
    <property type="entry name" value="THIOREDOXIN_2"/>
    <property type="match status" value="1"/>
</dbReference>
<dbReference type="CDD" id="cd02966">
    <property type="entry name" value="TlpA_like_family"/>
    <property type="match status" value="1"/>
</dbReference>
<comment type="subcellular location">
    <subcellularLocation>
        <location evidence="1">Cell envelope</location>
    </subcellularLocation>
</comment>
<evidence type="ECO:0000256" key="2">
    <source>
        <dbReference type="ARBA" id="ARBA00022748"/>
    </source>
</evidence>
<dbReference type="PANTHER" id="PTHR42852">
    <property type="entry name" value="THIOL:DISULFIDE INTERCHANGE PROTEIN DSBE"/>
    <property type="match status" value="1"/>
</dbReference>
<feature type="domain" description="Thioredoxin" evidence="5">
    <location>
        <begin position="239"/>
        <end position="379"/>
    </location>
</feature>
<keyword evidence="3" id="KW-1015">Disulfide bond</keyword>
<evidence type="ECO:0000313" key="6">
    <source>
        <dbReference type="EMBL" id="SDG16177.1"/>
    </source>
</evidence>
<keyword evidence="4" id="KW-0676">Redox-active center</keyword>
<keyword evidence="7" id="KW-1185">Reference proteome</keyword>
<name>A0A1G7RZJ0_9BACT</name>
<keyword evidence="6" id="KW-0575">Peroxidase</keyword>
<keyword evidence="6" id="KW-0560">Oxidoreductase</keyword>
<dbReference type="InterPro" id="IPR000866">
    <property type="entry name" value="AhpC/TSA"/>
</dbReference>
<dbReference type="Pfam" id="PF00578">
    <property type="entry name" value="AhpC-TSA"/>
    <property type="match status" value="1"/>
</dbReference>
<dbReference type="GO" id="GO:0004601">
    <property type="term" value="F:peroxidase activity"/>
    <property type="evidence" value="ECO:0007669"/>
    <property type="project" value="UniProtKB-KW"/>
</dbReference>
<reference evidence="7" key="1">
    <citation type="submission" date="2016-10" db="EMBL/GenBank/DDBJ databases">
        <authorList>
            <person name="Varghese N."/>
            <person name="Submissions S."/>
        </authorList>
    </citation>
    <scope>NUCLEOTIDE SEQUENCE [LARGE SCALE GENOMIC DNA]</scope>
    <source>
        <strain evidence="7">BP1-148</strain>
    </source>
</reference>
<protein>
    <submittedName>
        <fullName evidence="6">Glutathione peroxidase, house-cleaning role in reducing lipid peroxides</fullName>
    </submittedName>
</protein>
<dbReference type="AlphaFoldDB" id="A0A1G7RZJ0"/>
<evidence type="ECO:0000256" key="4">
    <source>
        <dbReference type="ARBA" id="ARBA00023284"/>
    </source>
</evidence>
<evidence type="ECO:0000256" key="3">
    <source>
        <dbReference type="ARBA" id="ARBA00023157"/>
    </source>
</evidence>
<dbReference type="GO" id="GO:0030313">
    <property type="term" value="C:cell envelope"/>
    <property type="evidence" value="ECO:0007669"/>
    <property type="project" value="UniProtKB-SubCell"/>
</dbReference>
<gene>
    <name evidence="6" type="ORF">SAMN04487901_101148</name>
</gene>
<evidence type="ECO:0000259" key="5">
    <source>
        <dbReference type="PROSITE" id="PS51352"/>
    </source>
</evidence>
<dbReference type="EMBL" id="FNCQ01000001">
    <property type="protein sequence ID" value="SDG16177.1"/>
    <property type="molecule type" value="Genomic_DNA"/>
</dbReference>
<dbReference type="InterPro" id="IPR050553">
    <property type="entry name" value="Thioredoxin_ResA/DsbE_sf"/>
</dbReference>
<dbReference type="PANTHER" id="PTHR42852:SF6">
    <property type="entry name" value="THIOL:DISULFIDE INTERCHANGE PROTEIN DSBE"/>
    <property type="match status" value="1"/>
</dbReference>
<dbReference type="Gene3D" id="3.40.30.10">
    <property type="entry name" value="Glutaredoxin"/>
    <property type="match status" value="1"/>
</dbReference>
<dbReference type="SUPFAM" id="SSF52833">
    <property type="entry name" value="Thioredoxin-like"/>
    <property type="match status" value="1"/>
</dbReference>
<accession>A0A1G7RZJ0</accession>
<dbReference type="Proteomes" id="UP000198779">
    <property type="component" value="Unassembled WGS sequence"/>
</dbReference>
<evidence type="ECO:0000256" key="1">
    <source>
        <dbReference type="ARBA" id="ARBA00004196"/>
    </source>
</evidence>
<dbReference type="STRING" id="645274.SAMN04487901_101148"/>
<keyword evidence="2" id="KW-0201">Cytochrome c-type biogenesis</keyword>
<sequence>MKSFIITILLTLVSMTGHGEIKCHVVGTVADGVKRQTFYVAQQGTADDDDAKWTEIKVKDGRFTLDIEAETTEMYEIIEDHKEGGHFALFLVENDTLHISITPDDEGARLDVVAGGPEQEKWLEMQRMSKSLFGQKAEMIESKLDSLEDNDLLDTPEGRKLVQAHDSLKARIDAWMKAYKADHPMLYGLLYLEVGMLYAYDDINEARPYLDEYHQLYEHLFPKHPAHRRIALKELGLQLQPGQPYFNDYEAATADGEKVSVGTLYRGRVTLIIMWASWCNSCRGHAKLQIPLYEKYHDAGLNVVAIAREWNMNSFRLAMERDKYPWPSLVDYQDRFGVWEKHAKKNGSGKFLLIDRDGTILSTSFDAQELEPIIKKALNIE</sequence>
<dbReference type="GO" id="GO:0017004">
    <property type="term" value="P:cytochrome complex assembly"/>
    <property type="evidence" value="ECO:0007669"/>
    <property type="project" value="UniProtKB-KW"/>
</dbReference>
<dbReference type="RefSeq" id="WP_091813630.1">
    <property type="nucleotide sequence ID" value="NZ_FNCQ01000001.1"/>
</dbReference>
<dbReference type="Pfam" id="PF14289">
    <property type="entry name" value="DUF4369"/>
    <property type="match status" value="1"/>
</dbReference>
<proteinExistence type="predicted"/>
<dbReference type="InterPro" id="IPR036249">
    <property type="entry name" value="Thioredoxin-like_sf"/>
</dbReference>
<dbReference type="InterPro" id="IPR013766">
    <property type="entry name" value="Thioredoxin_domain"/>
</dbReference>